<dbReference type="SUPFAM" id="SSF48452">
    <property type="entry name" value="TPR-like"/>
    <property type="match status" value="2"/>
</dbReference>
<protein>
    <recommendedName>
        <fullName evidence="5">Pentacotripeptide-repeat region of PRORP domain-containing protein</fullName>
    </recommendedName>
</protein>
<keyword evidence="4" id="KW-1185">Reference proteome</keyword>
<dbReference type="HOGENOM" id="CLU_002706_0_1_1"/>
<dbReference type="InterPro" id="IPR046960">
    <property type="entry name" value="PPR_At4g14850-like_plant"/>
</dbReference>
<proteinExistence type="predicted"/>
<dbReference type="PANTHER" id="PTHR47926:SF533">
    <property type="entry name" value="DYW DOMAIN-CONTAINING PROTEIN"/>
    <property type="match status" value="1"/>
</dbReference>
<dbReference type="OrthoDB" id="185373at2759"/>
<feature type="repeat" description="PPR" evidence="2">
    <location>
        <begin position="418"/>
        <end position="452"/>
    </location>
</feature>
<dbReference type="KEGG" id="smo:SELMODRAFT_91006"/>
<dbReference type="Pfam" id="PF01535">
    <property type="entry name" value="PPR"/>
    <property type="match status" value="7"/>
</dbReference>
<evidence type="ECO:0000256" key="2">
    <source>
        <dbReference type="PROSITE-ProRule" id="PRU00708"/>
    </source>
</evidence>
<dbReference type="Pfam" id="PF13041">
    <property type="entry name" value="PPR_2"/>
    <property type="match status" value="1"/>
</dbReference>
<name>D8RCP9_SELML</name>
<dbReference type="AlphaFoldDB" id="D8RCP9"/>
<gene>
    <name evidence="3" type="ORF">SELMODRAFT_91006</name>
</gene>
<dbReference type="InParanoid" id="D8RCP9"/>
<dbReference type="Proteomes" id="UP000001514">
    <property type="component" value="Unassembled WGS sequence"/>
</dbReference>
<dbReference type="eggNOG" id="KOG4197">
    <property type="taxonomic scope" value="Eukaryota"/>
</dbReference>
<dbReference type="OMA" id="AYAGRIC"/>
<dbReference type="PROSITE" id="PS51375">
    <property type="entry name" value="PPR"/>
    <property type="match status" value="5"/>
</dbReference>
<dbReference type="GO" id="GO:0048731">
    <property type="term" value="P:system development"/>
    <property type="evidence" value="ECO:0007669"/>
    <property type="project" value="UniProtKB-ARBA"/>
</dbReference>
<sequence>MYGACREIEDAVRVFTSIAYKNTRSYAVMISAYSDHGDYRKALDLFHRMVETLEPDDFVLSTALHAAGMIQSLEDGRAIHKWILDSEIKPELALENSILEMYARCGDLPMASQLFTAMPARNSASWSVLIAGYIEGGEPEEGLKLYKRIQHGVHRVDLSAATIVLLVRACGELDLLEEGREIHRGLNERELGYPGVAAALMEMYARCGIVDDARKLFDQLPQRDLVAWNSMISVYARTGHPREALELYEKLDLSPDKQTYLAMLLVYADLGDLDRGHRIRLLLDQTDSDLELQAAIVSFYARCGAIREARGVFDRIRQRDAACWTAMIHAYVAGGEAARAIELFREMSVEPSPETYAIVLWACSIAGDATTGKALDEEISRTELRSNLLVQNSLVGMYARSGQLMYAKWEFDRIACRDCVSWNILLGAYAQLGHCREALELFPQMPQEGVAPDGVTFVAVLCCYCRIAPAPVGEEWWEQFVRMVADFGIAPWVEHYACVIELLGREGKLGEAEELVRTMPFEAEAEQWSALLASCRAHGDDKRAARSAYRIAEMEGAAAAAAAG</sequence>
<dbReference type="EMBL" id="GL377576">
    <property type="protein sequence ID" value="EFJ30175.1"/>
    <property type="molecule type" value="Genomic_DNA"/>
</dbReference>
<dbReference type="NCBIfam" id="TIGR00756">
    <property type="entry name" value="PPR"/>
    <property type="match status" value="4"/>
</dbReference>
<feature type="repeat" description="PPR" evidence="2">
    <location>
        <begin position="122"/>
        <end position="156"/>
    </location>
</feature>
<accession>D8RCP9</accession>
<organism evidence="4">
    <name type="scientific">Selaginella moellendorffii</name>
    <name type="common">Spikemoss</name>
    <dbReference type="NCBI Taxonomy" id="88036"/>
    <lineage>
        <taxon>Eukaryota</taxon>
        <taxon>Viridiplantae</taxon>
        <taxon>Streptophyta</taxon>
        <taxon>Embryophyta</taxon>
        <taxon>Tracheophyta</taxon>
        <taxon>Lycopodiopsida</taxon>
        <taxon>Selaginellales</taxon>
        <taxon>Selaginellaceae</taxon>
        <taxon>Selaginella</taxon>
    </lineage>
</organism>
<evidence type="ECO:0000256" key="1">
    <source>
        <dbReference type="ARBA" id="ARBA00022737"/>
    </source>
</evidence>
<evidence type="ECO:0000313" key="4">
    <source>
        <dbReference type="Proteomes" id="UP000001514"/>
    </source>
</evidence>
<dbReference type="FunFam" id="1.25.40.10:FF:000158">
    <property type="entry name" value="pentatricopeptide repeat-containing protein At2g33680"/>
    <property type="match status" value="1"/>
</dbReference>
<dbReference type="PANTHER" id="PTHR47926">
    <property type="entry name" value="PENTATRICOPEPTIDE REPEAT-CONTAINING PROTEIN"/>
    <property type="match status" value="1"/>
</dbReference>
<dbReference type="GO" id="GO:0009451">
    <property type="term" value="P:RNA modification"/>
    <property type="evidence" value="ECO:0007669"/>
    <property type="project" value="InterPro"/>
</dbReference>
<dbReference type="InterPro" id="IPR011990">
    <property type="entry name" value="TPR-like_helical_dom_sf"/>
</dbReference>
<dbReference type="InterPro" id="IPR002885">
    <property type="entry name" value="PPR_rpt"/>
</dbReference>
<dbReference type="Gene3D" id="1.25.40.10">
    <property type="entry name" value="Tetratricopeptide repeat domain"/>
    <property type="match status" value="5"/>
</dbReference>
<keyword evidence="1" id="KW-0677">Repeat</keyword>
<dbReference type="GO" id="GO:0003723">
    <property type="term" value="F:RNA binding"/>
    <property type="evidence" value="ECO:0007669"/>
    <property type="project" value="InterPro"/>
</dbReference>
<dbReference type="Gramene" id="EFJ30175">
    <property type="protein sequence ID" value="EFJ30175"/>
    <property type="gene ID" value="SELMODRAFT_91006"/>
</dbReference>
<reference evidence="3 4" key="1">
    <citation type="journal article" date="2011" name="Science">
        <title>The Selaginella genome identifies genetic changes associated with the evolution of vascular plants.</title>
        <authorList>
            <person name="Banks J.A."/>
            <person name="Nishiyama T."/>
            <person name="Hasebe M."/>
            <person name="Bowman J.L."/>
            <person name="Gribskov M."/>
            <person name="dePamphilis C."/>
            <person name="Albert V.A."/>
            <person name="Aono N."/>
            <person name="Aoyama T."/>
            <person name="Ambrose B.A."/>
            <person name="Ashton N.W."/>
            <person name="Axtell M.J."/>
            <person name="Barker E."/>
            <person name="Barker M.S."/>
            <person name="Bennetzen J.L."/>
            <person name="Bonawitz N.D."/>
            <person name="Chapple C."/>
            <person name="Cheng C."/>
            <person name="Correa L.G."/>
            <person name="Dacre M."/>
            <person name="DeBarry J."/>
            <person name="Dreyer I."/>
            <person name="Elias M."/>
            <person name="Engstrom E.M."/>
            <person name="Estelle M."/>
            <person name="Feng L."/>
            <person name="Finet C."/>
            <person name="Floyd S.K."/>
            <person name="Frommer W.B."/>
            <person name="Fujita T."/>
            <person name="Gramzow L."/>
            <person name="Gutensohn M."/>
            <person name="Harholt J."/>
            <person name="Hattori M."/>
            <person name="Heyl A."/>
            <person name="Hirai T."/>
            <person name="Hiwatashi Y."/>
            <person name="Ishikawa M."/>
            <person name="Iwata M."/>
            <person name="Karol K.G."/>
            <person name="Koehler B."/>
            <person name="Kolukisaoglu U."/>
            <person name="Kubo M."/>
            <person name="Kurata T."/>
            <person name="Lalonde S."/>
            <person name="Li K."/>
            <person name="Li Y."/>
            <person name="Litt A."/>
            <person name="Lyons E."/>
            <person name="Manning G."/>
            <person name="Maruyama T."/>
            <person name="Michael T.P."/>
            <person name="Mikami K."/>
            <person name="Miyazaki S."/>
            <person name="Morinaga S."/>
            <person name="Murata T."/>
            <person name="Mueller-Roeber B."/>
            <person name="Nelson D.R."/>
            <person name="Obara M."/>
            <person name="Oguri Y."/>
            <person name="Olmstead R.G."/>
            <person name="Onodera N."/>
            <person name="Petersen B.L."/>
            <person name="Pils B."/>
            <person name="Prigge M."/>
            <person name="Rensing S.A."/>
            <person name="Riano-Pachon D.M."/>
            <person name="Roberts A.W."/>
            <person name="Sato Y."/>
            <person name="Scheller H.V."/>
            <person name="Schulz B."/>
            <person name="Schulz C."/>
            <person name="Shakirov E.V."/>
            <person name="Shibagaki N."/>
            <person name="Shinohara N."/>
            <person name="Shippen D.E."/>
            <person name="Soerensen I."/>
            <person name="Sotooka R."/>
            <person name="Sugimoto N."/>
            <person name="Sugita M."/>
            <person name="Sumikawa N."/>
            <person name="Tanurdzic M."/>
            <person name="Theissen G."/>
            <person name="Ulvskov P."/>
            <person name="Wakazuki S."/>
            <person name="Weng J.K."/>
            <person name="Willats W.W."/>
            <person name="Wipf D."/>
            <person name="Wolf P.G."/>
            <person name="Yang L."/>
            <person name="Zimmer A.D."/>
            <person name="Zhu Q."/>
            <person name="Mitros T."/>
            <person name="Hellsten U."/>
            <person name="Loque D."/>
            <person name="Otillar R."/>
            <person name="Salamov A."/>
            <person name="Schmutz J."/>
            <person name="Shapiro H."/>
            <person name="Lindquist E."/>
            <person name="Lucas S."/>
            <person name="Rokhsar D."/>
            <person name="Grigoriev I.V."/>
        </authorList>
    </citation>
    <scope>NUCLEOTIDE SEQUENCE [LARGE SCALE GENOMIC DNA]</scope>
</reference>
<feature type="repeat" description="PPR" evidence="2">
    <location>
        <begin position="320"/>
        <end position="350"/>
    </location>
</feature>
<evidence type="ECO:0008006" key="5">
    <source>
        <dbReference type="Google" id="ProtNLM"/>
    </source>
</evidence>
<feature type="repeat" description="PPR" evidence="2">
    <location>
        <begin position="224"/>
        <end position="254"/>
    </location>
</feature>
<evidence type="ECO:0000313" key="3">
    <source>
        <dbReference type="EMBL" id="EFJ30175.1"/>
    </source>
</evidence>
<feature type="repeat" description="PPR" evidence="2">
    <location>
        <begin position="22"/>
        <end position="52"/>
    </location>
</feature>